<evidence type="ECO:0000256" key="1">
    <source>
        <dbReference type="SAM" id="MobiDB-lite"/>
    </source>
</evidence>
<reference evidence="2" key="2">
    <citation type="submission" date="2021-04" db="EMBL/GenBank/DDBJ databases">
        <authorList>
            <person name="Gilroy R."/>
        </authorList>
    </citation>
    <scope>NUCLEOTIDE SEQUENCE</scope>
    <source>
        <strain evidence="2">378</strain>
    </source>
</reference>
<dbReference type="EMBL" id="JAHLFE010000053">
    <property type="protein sequence ID" value="MBU3843789.1"/>
    <property type="molecule type" value="Genomic_DNA"/>
</dbReference>
<feature type="region of interest" description="Disordered" evidence="1">
    <location>
        <begin position="1"/>
        <end position="52"/>
    </location>
</feature>
<evidence type="ECO:0000313" key="2">
    <source>
        <dbReference type="EMBL" id="MBU3843789.1"/>
    </source>
</evidence>
<evidence type="ECO:0000313" key="3">
    <source>
        <dbReference type="Proteomes" id="UP000733611"/>
    </source>
</evidence>
<name>A0A948TF81_9GAMM</name>
<protein>
    <submittedName>
        <fullName evidence="2">Uncharacterized protein</fullName>
    </submittedName>
</protein>
<reference evidence="2" key="1">
    <citation type="journal article" date="2021" name="PeerJ">
        <title>Extensive microbial diversity within the chicken gut microbiome revealed by metagenomics and culture.</title>
        <authorList>
            <person name="Gilroy R."/>
            <person name="Ravi A."/>
            <person name="Getino M."/>
            <person name="Pursley I."/>
            <person name="Horton D.L."/>
            <person name="Alikhan N.F."/>
            <person name="Baker D."/>
            <person name="Gharbi K."/>
            <person name="Hall N."/>
            <person name="Watson M."/>
            <person name="Adriaenssens E.M."/>
            <person name="Foster-Nyarko E."/>
            <person name="Jarju S."/>
            <person name="Secka A."/>
            <person name="Antonio M."/>
            <person name="Oren A."/>
            <person name="Chaudhuri R.R."/>
            <person name="La Ragione R."/>
            <person name="Hildebrand F."/>
            <person name="Pallen M.J."/>
        </authorList>
    </citation>
    <scope>NUCLEOTIDE SEQUENCE</scope>
    <source>
        <strain evidence="2">378</strain>
    </source>
</reference>
<gene>
    <name evidence="2" type="ORF">H9847_02800</name>
</gene>
<accession>A0A948TF81</accession>
<proteinExistence type="predicted"/>
<comment type="caution">
    <text evidence="2">The sequence shown here is derived from an EMBL/GenBank/DDBJ whole genome shotgun (WGS) entry which is preliminary data.</text>
</comment>
<dbReference type="AlphaFoldDB" id="A0A948TF81"/>
<sequence length="97" mass="10658">MSLSDNKRDLERDSDDVEFSLAPQQVPAPQKPRKARATPKQKPQPQPRPLTISDAVALGPVGCLQALFGADNVIYMTSEGRKTAAELRAQQQGKHHK</sequence>
<dbReference type="Proteomes" id="UP000733611">
    <property type="component" value="Unassembled WGS sequence"/>
</dbReference>
<feature type="compositionally biased region" description="Basic and acidic residues" evidence="1">
    <location>
        <begin position="1"/>
        <end position="11"/>
    </location>
</feature>
<organism evidence="2 3">
    <name type="scientific">Candidatus Anaerobiospirillum pullicola</name>
    <dbReference type="NCBI Taxonomy" id="2838451"/>
    <lineage>
        <taxon>Bacteria</taxon>
        <taxon>Pseudomonadati</taxon>
        <taxon>Pseudomonadota</taxon>
        <taxon>Gammaproteobacteria</taxon>
        <taxon>Aeromonadales</taxon>
        <taxon>Succinivibrionaceae</taxon>
        <taxon>Anaerobiospirillum</taxon>
    </lineage>
</organism>